<dbReference type="Proteomes" id="UP001165080">
    <property type="component" value="Unassembled WGS sequence"/>
</dbReference>
<evidence type="ECO:0000259" key="3">
    <source>
        <dbReference type="Pfam" id="PF03109"/>
    </source>
</evidence>
<evidence type="ECO:0000256" key="2">
    <source>
        <dbReference type="SAM" id="Phobius"/>
    </source>
</evidence>
<feature type="domain" description="ABC1 atypical kinase-like" evidence="3">
    <location>
        <begin position="254"/>
        <end position="532"/>
    </location>
</feature>
<name>A0A9W6BG94_9CHLO</name>
<feature type="transmembrane region" description="Helical" evidence="2">
    <location>
        <begin position="101"/>
        <end position="121"/>
    </location>
</feature>
<evidence type="ECO:0000256" key="1">
    <source>
        <dbReference type="ARBA" id="ARBA00009670"/>
    </source>
</evidence>
<sequence>MTSRRQLWSAVRLAARQFSDRAAVAAGNGPSTSYGLIASHGAGLLRSTFLASASARAGLPRQRHISRALRRETEAFLRQCRGFKTAALGSGVGVTQSGQSLFTALLPPALLWLLMVFPSSYRSFAFRLLGLDVSARSALGDTLAADDAPDGAAGAGGGAAAGAAAWLIRRLHLQPLIDELLLAARATYLCFLFLPALLTAPLMSLLGGLGRERWLRLVQWTLEHAGPAFIKWGQWASTRPDLFPEDLCEHLEQLQTSAPAHSPAASVAAVERAFAAPLSELFDDFDARPVASGSIAQIHRATLSERGAALVGGGAEPGACVAVKVRHPGVSELMHRDFILMQRAAAAASRLPALRELRLEESIRQFGGPLKEQLDLGVEASHLQRFNANFRSWSNVRFPVPLYPLVGPDVLVESFEDGDLIMGYVRSPHRHNAMLAQTGVDVFLTMMLRDNFIHADLHPGNIIVRPADPPSPLVAAAAQWPWLPDRIRSWLTDRSPQIVLLDTGMIVELSGRDQAALMGFFRALTRMDGRGLAAEIVNMSVDGKCKDPAAFAAELDSLFRNMDREYLRRESQSVIRDLIERMRQHQVTLRSSVSTVVVTSLVLEGWSSQLDPDVRILDTMRDMLASDWGERIGLAVDRVVGSGQLLEG</sequence>
<gene>
    <name evidence="4" type="primary">PLEST001457</name>
    <name evidence="4" type="ORF">PLESTB_000507400</name>
</gene>
<dbReference type="Pfam" id="PF03109">
    <property type="entry name" value="ABC1"/>
    <property type="match status" value="1"/>
</dbReference>
<evidence type="ECO:0000313" key="5">
    <source>
        <dbReference type="Proteomes" id="UP001165080"/>
    </source>
</evidence>
<dbReference type="PANTHER" id="PTHR45890">
    <property type="entry name" value="AARF DOMAIN CONTAINING KINASE 2 (PREDICTED)"/>
    <property type="match status" value="1"/>
</dbReference>
<keyword evidence="5" id="KW-1185">Reference proteome</keyword>
<keyword evidence="2" id="KW-0472">Membrane</keyword>
<protein>
    <recommendedName>
        <fullName evidence="3">ABC1 atypical kinase-like domain-containing protein</fullName>
    </recommendedName>
</protein>
<dbReference type="CDD" id="cd13971">
    <property type="entry name" value="ADCK2-like"/>
    <property type="match status" value="1"/>
</dbReference>
<keyword evidence="2" id="KW-0812">Transmembrane</keyword>
<keyword evidence="2" id="KW-1133">Transmembrane helix</keyword>
<evidence type="ECO:0000313" key="4">
    <source>
        <dbReference type="EMBL" id="GLC51483.1"/>
    </source>
</evidence>
<dbReference type="InterPro" id="IPR004147">
    <property type="entry name" value="ABC1_dom"/>
</dbReference>
<dbReference type="EMBL" id="BRXU01000004">
    <property type="protein sequence ID" value="GLC51483.1"/>
    <property type="molecule type" value="Genomic_DNA"/>
</dbReference>
<reference evidence="4 5" key="1">
    <citation type="journal article" date="2023" name="Commun. Biol.">
        <title>Reorganization of the ancestral sex-determining regions during the evolution of trioecy in Pleodorina starrii.</title>
        <authorList>
            <person name="Takahashi K."/>
            <person name="Suzuki S."/>
            <person name="Kawai-Toyooka H."/>
            <person name="Yamamoto K."/>
            <person name="Hamaji T."/>
            <person name="Ootsuki R."/>
            <person name="Yamaguchi H."/>
            <person name="Kawachi M."/>
            <person name="Higashiyama T."/>
            <person name="Nozaki H."/>
        </authorList>
    </citation>
    <scope>NUCLEOTIDE SEQUENCE [LARGE SCALE GENOMIC DNA]</scope>
    <source>
        <strain evidence="4 5">NIES-4479</strain>
    </source>
</reference>
<dbReference type="AlphaFoldDB" id="A0A9W6BG94"/>
<dbReference type="PANTHER" id="PTHR45890:SF1">
    <property type="entry name" value="AARF DOMAIN CONTAINING KINASE 2"/>
    <property type="match status" value="1"/>
</dbReference>
<dbReference type="InterPro" id="IPR011009">
    <property type="entry name" value="Kinase-like_dom_sf"/>
</dbReference>
<accession>A0A9W6BG94</accession>
<dbReference type="SUPFAM" id="SSF56112">
    <property type="entry name" value="Protein kinase-like (PK-like)"/>
    <property type="match status" value="1"/>
</dbReference>
<comment type="similarity">
    <text evidence="1">Belongs to the protein kinase superfamily. ADCK protein kinase family.</text>
</comment>
<feature type="transmembrane region" description="Helical" evidence="2">
    <location>
        <begin position="186"/>
        <end position="209"/>
    </location>
</feature>
<proteinExistence type="inferred from homology"/>
<organism evidence="4 5">
    <name type="scientific">Pleodorina starrii</name>
    <dbReference type="NCBI Taxonomy" id="330485"/>
    <lineage>
        <taxon>Eukaryota</taxon>
        <taxon>Viridiplantae</taxon>
        <taxon>Chlorophyta</taxon>
        <taxon>core chlorophytes</taxon>
        <taxon>Chlorophyceae</taxon>
        <taxon>CS clade</taxon>
        <taxon>Chlamydomonadales</taxon>
        <taxon>Volvocaceae</taxon>
        <taxon>Pleodorina</taxon>
    </lineage>
</organism>
<dbReference type="InterPro" id="IPR044095">
    <property type="entry name" value="ADCK2_dom"/>
</dbReference>
<comment type="caution">
    <text evidence="4">The sequence shown here is derived from an EMBL/GenBank/DDBJ whole genome shotgun (WGS) entry which is preliminary data.</text>
</comment>
<dbReference type="InterPro" id="IPR052402">
    <property type="entry name" value="ADCK_kinase"/>
</dbReference>